<proteinExistence type="predicted"/>
<dbReference type="SUPFAM" id="SSF50891">
    <property type="entry name" value="Cyclophilin-like"/>
    <property type="match status" value="1"/>
</dbReference>
<dbReference type="InterPro" id="IPR029000">
    <property type="entry name" value="Cyclophilin-like_dom_sf"/>
</dbReference>
<feature type="domain" description="PPIase cyclophilin-type" evidence="1">
    <location>
        <begin position="42"/>
        <end position="84"/>
    </location>
</feature>
<dbReference type="Pfam" id="PF00160">
    <property type="entry name" value="Pro_isomerase"/>
    <property type="match status" value="1"/>
</dbReference>
<gene>
    <name evidence="2" type="ORF">WN48_09725</name>
</gene>
<dbReference type="EMBL" id="KQ826681">
    <property type="protein sequence ID" value="OAD46906.1"/>
    <property type="molecule type" value="Genomic_DNA"/>
</dbReference>
<dbReference type="Proteomes" id="UP000250275">
    <property type="component" value="Unassembled WGS sequence"/>
</dbReference>
<evidence type="ECO:0000313" key="3">
    <source>
        <dbReference type="Proteomes" id="UP000250275"/>
    </source>
</evidence>
<evidence type="ECO:0000313" key="2">
    <source>
        <dbReference type="EMBL" id="OAD46906.1"/>
    </source>
</evidence>
<dbReference type="GO" id="GO:0003755">
    <property type="term" value="F:peptidyl-prolyl cis-trans isomerase activity"/>
    <property type="evidence" value="ECO:0007669"/>
    <property type="project" value="InterPro"/>
</dbReference>
<protein>
    <submittedName>
        <fullName evidence="2">Peptidyl-prolyl cis-trans isomerase CWC27 like protein</fullName>
    </submittedName>
</protein>
<sequence length="249" mass="28419">MGIYNRRKILDSWNITSIEPLGAKNYYIWAENTEAEIQVSDLQLCMEGYQDDNIFQRIIKGLITQGGDPTDTGEGCKIYGEPFKNNRLLYPPRLLKSIILSNPFSVIISRITVENSEEVKDSSKTKTAVVKDFNLLSFAEEAEEDEEECVILNKMFSDKGKSACDHLTDPRLSLQPTVELLGLANKKRKEDHSRDWESNDEIKIAMKERIKNKLMDAKKKPKIVENCKIDDVEDGKDIKENEEGIKNSV</sequence>
<name>A0A310SBJ2_9HYME</name>
<evidence type="ECO:0000259" key="1">
    <source>
        <dbReference type="Pfam" id="PF00160"/>
    </source>
</evidence>
<keyword evidence="2" id="KW-0413">Isomerase</keyword>
<accession>A0A310SBJ2</accession>
<dbReference type="AlphaFoldDB" id="A0A310SBJ2"/>
<organism evidence="2 3">
    <name type="scientific">Eufriesea mexicana</name>
    <dbReference type="NCBI Taxonomy" id="516756"/>
    <lineage>
        <taxon>Eukaryota</taxon>
        <taxon>Metazoa</taxon>
        <taxon>Ecdysozoa</taxon>
        <taxon>Arthropoda</taxon>
        <taxon>Hexapoda</taxon>
        <taxon>Insecta</taxon>
        <taxon>Pterygota</taxon>
        <taxon>Neoptera</taxon>
        <taxon>Endopterygota</taxon>
        <taxon>Hymenoptera</taxon>
        <taxon>Apocrita</taxon>
        <taxon>Aculeata</taxon>
        <taxon>Apoidea</taxon>
        <taxon>Anthophila</taxon>
        <taxon>Apidae</taxon>
        <taxon>Eufriesea</taxon>
    </lineage>
</organism>
<dbReference type="InterPro" id="IPR002130">
    <property type="entry name" value="Cyclophilin-type_PPIase_dom"/>
</dbReference>
<reference evidence="2 3" key="1">
    <citation type="submission" date="2015-07" db="EMBL/GenBank/DDBJ databases">
        <title>The genome of Eufriesea mexicana.</title>
        <authorList>
            <person name="Pan H."/>
            <person name="Kapheim K."/>
        </authorList>
    </citation>
    <scope>NUCLEOTIDE SEQUENCE [LARGE SCALE GENOMIC DNA]</scope>
    <source>
        <strain evidence="2">0111107269</strain>
        <tissue evidence="2">Whole body</tissue>
    </source>
</reference>
<dbReference type="Gene3D" id="2.40.100.10">
    <property type="entry name" value="Cyclophilin-like"/>
    <property type="match status" value="1"/>
</dbReference>
<keyword evidence="3" id="KW-1185">Reference proteome</keyword>